<evidence type="ECO:0000256" key="8">
    <source>
        <dbReference type="ARBA" id="ARBA00029996"/>
    </source>
</evidence>
<dbReference type="Pfam" id="PF00155">
    <property type="entry name" value="Aminotran_1_2"/>
    <property type="match status" value="1"/>
</dbReference>
<dbReference type="Gene3D" id="3.40.640.10">
    <property type="entry name" value="Type I PLP-dependent aspartate aminotransferase-like (Major domain)"/>
    <property type="match status" value="1"/>
</dbReference>
<comment type="catalytic activity">
    <reaction evidence="9">
        <text>O-phospho-L-threonine + H(+) = (R)-1-aminopropan-2-yl phosphate + CO2</text>
        <dbReference type="Rhea" id="RHEA:11492"/>
        <dbReference type="ChEBI" id="CHEBI:15378"/>
        <dbReference type="ChEBI" id="CHEBI:16526"/>
        <dbReference type="ChEBI" id="CHEBI:58563"/>
        <dbReference type="ChEBI" id="CHEBI:58675"/>
        <dbReference type="EC" id="4.1.1.81"/>
    </reaction>
</comment>
<dbReference type="Proteomes" id="UP000677918">
    <property type="component" value="Unassembled WGS sequence"/>
</dbReference>
<dbReference type="InterPro" id="IPR015422">
    <property type="entry name" value="PyrdxlP-dep_Trfase_small"/>
</dbReference>
<evidence type="ECO:0000256" key="9">
    <source>
        <dbReference type="ARBA" id="ARBA00048531"/>
    </source>
</evidence>
<proteinExistence type="predicted"/>
<organism evidence="11 12">
    <name type="scientific">Xylanibacillus composti</name>
    <dbReference type="NCBI Taxonomy" id="1572762"/>
    <lineage>
        <taxon>Bacteria</taxon>
        <taxon>Bacillati</taxon>
        <taxon>Bacillota</taxon>
        <taxon>Bacilli</taxon>
        <taxon>Bacillales</taxon>
        <taxon>Paenibacillaceae</taxon>
        <taxon>Xylanibacillus</taxon>
    </lineage>
</organism>
<dbReference type="InterPro" id="IPR004838">
    <property type="entry name" value="NHTrfase_class1_PyrdxlP-BS"/>
</dbReference>
<feature type="domain" description="Aminotransferase class I/classII large" evidence="10">
    <location>
        <begin position="33"/>
        <end position="361"/>
    </location>
</feature>
<keyword evidence="6" id="KW-0663">Pyridoxal phosphate</keyword>
<dbReference type="EMBL" id="BOVK01000006">
    <property type="protein sequence ID" value="GIQ67734.1"/>
    <property type="molecule type" value="Genomic_DNA"/>
</dbReference>
<comment type="cofactor">
    <cofactor evidence="1">
        <name>pyridoxal 5'-phosphate</name>
        <dbReference type="ChEBI" id="CHEBI:597326"/>
    </cofactor>
</comment>
<dbReference type="RefSeq" id="WP_213410364.1">
    <property type="nucleotide sequence ID" value="NZ_BOVK01000006.1"/>
</dbReference>
<dbReference type="EC" id="4.1.1.81" evidence="4"/>
<dbReference type="Gene3D" id="3.90.1150.10">
    <property type="entry name" value="Aspartate Aminotransferase, domain 1"/>
    <property type="match status" value="1"/>
</dbReference>
<comment type="pathway">
    <text evidence="3">Cofactor biosynthesis; adenosylcobalamin biosynthesis.</text>
</comment>
<keyword evidence="12" id="KW-1185">Reference proteome</keyword>
<gene>
    <name evidence="11" type="ORF">XYCOK13_05580</name>
</gene>
<keyword evidence="5" id="KW-0169">Cobalamin biosynthesis</keyword>
<dbReference type="InterPro" id="IPR004839">
    <property type="entry name" value="Aminotransferase_I/II_large"/>
</dbReference>
<comment type="function">
    <text evidence="2">Decarboxylates L-threonine-O-3-phosphate to yield (R)-1-amino-2-propanol O-2-phosphate, the precursor for the linkage between the nucleotide loop and the corrin ring in cobalamin.</text>
</comment>
<evidence type="ECO:0000256" key="5">
    <source>
        <dbReference type="ARBA" id="ARBA00022573"/>
    </source>
</evidence>
<comment type="caution">
    <text evidence="11">The sequence shown here is derived from an EMBL/GenBank/DDBJ whole genome shotgun (WGS) entry which is preliminary data.</text>
</comment>
<sequence>MSAGKDGMHMEWPLHGGQPDRIRQLFRMPAEQKLLDFSANINPLGPPDSVRRLWPALLEQMTVYPDPDYNEAVAAVAAHSGTSPDRVLLTNGGAEAIFLAARLLAGGTALIVHPTFAEYEHACAHYRVRTQLLIAEPDQPFPVEEVMRRFSAVDGLFLCRPNNPSGELLPRDCIVRLLEHAQRTETLLIVDEAFIDFVAEPDASIVSLLDDFPNLVLTRSLTKMYALPGLRIGYSLAEPHLIQQMAAHRMPWSVNGPAALLTPVLLEDAKFASRTRKWLQTELEWLRSRMRQLNFAMSASKTNFYLLRDPNPSSDAATLYAFLLEGGILPRHTHTFPGLEGAALRFAVRSREENERLLERLAEWRLLRHAAEGIR</sequence>
<evidence type="ECO:0000313" key="12">
    <source>
        <dbReference type="Proteomes" id="UP000677918"/>
    </source>
</evidence>
<dbReference type="GO" id="GO:0009236">
    <property type="term" value="P:cobalamin biosynthetic process"/>
    <property type="evidence" value="ECO:0007669"/>
    <property type="project" value="UniProtKB-UniPathway"/>
</dbReference>
<reference evidence="11" key="1">
    <citation type="submission" date="2021-04" db="EMBL/GenBank/DDBJ databases">
        <title>Draft genome sequence of Xylanibacillus composti strain K13.</title>
        <authorList>
            <person name="Uke A."/>
            <person name="Chhe C."/>
            <person name="Baramee S."/>
            <person name="Kosugi A."/>
        </authorList>
    </citation>
    <scope>NUCLEOTIDE SEQUENCE</scope>
    <source>
        <strain evidence="11">K13</strain>
    </source>
</reference>
<keyword evidence="7" id="KW-0456">Lyase</keyword>
<dbReference type="GO" id="GO:0048472">
    <property type="term" value="F:threonine-phosphate decarboxylase activity"/>
    <property type="evidence" value="ECO:0007669"/>
    <property type="project" value="UniProtKB-EC"/>
</dbReference>
<dbReference type="GO" id="GO:0030170">
    <property type="term" value="F:pyridoxal phosphate binding"/>
    <property type="evidence" value="ECO:0007669"/>
    <property type="project" value="InterPro"/>
</dbReference>
<dbReference type="PROSITE" id="PS00105">
    <property type="entry name" value="AA_TRANSFER_CLASS_1"/>
    <property type="match status" value="1"/>
</dbReference>
<evidence type="ECO:0000256" key="2">
    <source>
        <dbReference type="ARBA" id="ARBA00003444"/>
    </source>
</evidence>
<dbReference type="InterPro" id="IPR015421">
    <property type="entry name" value="PyrdxlP-dep_Trfase_major"/>
</dbReference>
<evidence type="ECO:0000256" key="1">
    <source>
        <dbReference type="ARBA" id="ARBA00001933"/>
    </source>
</evidence>
<evidence type="ECO:0000313" key="11">
    <source>
        <dbReference type="EMBL" id="GIQ67734.1"/>
    </source>
</evidence>
<dbReference type="PANTHER" id="PTHR42885">
    <property type="entry name" value="HISTIDINOL-PHOSPHATE AMINOTRANSFERASE-RELATED"/>
    <property type="match status" value="1"/>
</dbReference>
<dbReference type="SUPFAM" id="SSF53383">
    <property type="entry name" value="PLP-dependent transferases"/>
    <property type="match status" value="1"/>
</dbReference>
<evidence type="ECO:0000256" key="4">
    <source>
        <dbReference type="ARBA" id="ARBA00012285"/>
    </source>
</evidence>
<dbReference type="NCBIfam" id="TIGR01140">
    <property type="entry name" value="L_thr_O3P_dcar"/>
    <property type="match status" value="1"/>
</dbReference>
<dbReference type="PANTHER" id="PTHR42885:SF1">
    <property type="entry name" value="THREONINE-PHOSPHATE DECARBOXYLASE"/>
    <property type="match status" value="1"/>
</dbReference>
<evidence type="ECO:0000256" key="3">
    <source>
        <dbReference type="ARBA" id="ARBA00004953"/>
    </source>
</evidence>
<evidence type="ECO:0000256" key="6">
    <source>
        <dbReference type="ARBA" id="ARBA00022898"/>
    </source>
</evidence>
<protein>
    <recommendedName>
        <fullName evidence="4">threonine-phosphate decarboxylase</fullName>
        <ecNumber evidence="4">4.1.1.81</ecNumber>
    </recommendedName>
    <alternativeName>
        <fullName evidence="8">L-threonine-O-3-phosphate decarboxylase</fullName>
    </alternativeName>
</protein>
<name>A0A8J4H2F5_9BACL</name>
<accession>A0A8J4H2F5</accession>
<dbReference type="AlphaFoldDB" id="A0A8J4H2F5"/>
<evidence type="ECO:0000259" key="10">
    <source>
        <dbReference type="Pfam" id="PF00155"/>
    </source>
</evidence>
<evidence type="ECO:0000256" key="7">
    <source>
        <dbReference type="ARBA" id="ARBA00023239"/>
    </source>
</evidence>
<dbReference type="UniPathway" id="UPA00148"/>
<dbReference type="InterPro" id="IPR015424">
    <property type="entry name" value="PyrdxlP-dep_Trfase"/>
</dbReference>
<dbReference type="InterPro" id="IPR005860">
    <property type="entry name" value="CobD"/>
</dbReference>
<dbReference type="CDD" id="cd00609">
    <property type="entry name" value="AAT_like"/>
    <property type="match status" value="1"/>
</dbReference>